<organism evidence="2 3">
    <name type="scientific">Sphagnum troendelagicum</name>
    <dbReference type="NCBI Taxonomy" id="128251"/>
    <lineage>
        <taxon>Eukaryota</taxon>
        <taxon>Viridiplantae</taxon>
        <taxon>Streptophyta</taxon>
        <taxon>Embryophyta</taxon>
        <taxon>Bryophyta</taxon>
        <taxon>Sphagnophytina</taxon>
        <taxon>Sphagnopsida</taxon>
        <taxon>Sphagnales</taxon>
        <taxon>Sphagnaceae</taxon>
        <taxon>Sphagnum</taxon>
    </lineage>
</organism>
<protein>
    <submittedName>
        <fullName evidence="2">Uncharacterized protein</fullName>
    </submittedName>
</protein>
<reference evidence="2" key="1">
    <citation type="submission" date="2024-02" db="EMBL/GenBank/DDBJ databases">
        <authorList>
            <consortium name="ELIXIR-Norway"/>
            <consortium name="Elixir Norway"/>
        </authorList>
    </citation>
    <scope>NUCLEOTIDE SEQUENCE</scope>
</reference>
<feature type="compositionally biased region" description="Basic and acidic residues" evidence="1">
    <location>
        <begin position="76"/>
        <end position="110"/>
    </location>
</feature>
<dbReference type="Proteomes" id="UP001497512">
    <property type="component" value="Chromosome 19"/>
</dbReference>
<accession>A0ABP0U4W7</accession>
<feature type="compositionally biased region" description="Basic residues" evidence="1">
    <location>
        <begin position="65"/>
        <end position="75"/>
    </location>
</feature>
<sequence length="160" mass="19054">MRNKKPSIRRVYSTPDDTTDVSEFIQDLNLPEQEEEMEAIADTFWGVENLNGVFNWEGSDCQKSMRHHQKQRRHFKSLESHPKEEFVYQTKPDERDMESRSDNKDLSIGDMRVKRDEPKANTFISYIWRRWQQKAFHTTPVELTEFASERSKESKVPSLL</sequence>
<dbReference type="EMBL" id="OZ019911">
    <property type="protein sequence ID" value="CAK9212899.1"/>
    <property type="molecule type" value="Genomic_DNA"/>
</dbReference>
<gene>
    <name evidence="2" type="ORF">CSSPTR1EN2_LOCUS11467</name>
</gene>
<evidence type="ECO:0000313" key="3">
    <source>
        <dbReference type="Proteomes" id="UP001497512"/>
    </source>
</evidence>
<keyword evidence="3" id="KW-1185">Reference proteome</keyword>
<evidence type="ECO:0000313" key="2">
    <source>
        <dbReference type="EMBL" id="CAK9212899.1"/>
    </source>
</evidence>
<name>A0ABP0U4W7_9BRYO</name>
<feature type="region of interest" description="Disordered" evidence="1">
    <location>
        <begin position="65"/>
        <end position="110"/>
    </location>
</feature>
<evidence type="ECO:0000256" key="1">
    <source>
        <dbReference type="SAM" id="MobiDB-lite"/>
    </source>
</evidence>
<proteinExistence type="predicted"/>